<keyword evidence="1" id="KW-0732">Signal</keyword>
<feature type="domain" description="PA14" evidence="2">
    <location>
        <begin position="161"/>
        <end position="230"/>
    </location>
</feature>
<feature type="chain" id="PRO_5007572798" description="PA14 domain-containing protein" evidence="1">
    <location>
        <begin position="19"/>
        <end position="396"/>
    </location>
</feature>
<dbReference type="AlphaFoldDB" id="A0A150WGI6"/>
<gene>
    <name evidence="3" type="ORF">AZI85_07900</name>
</gene>
<proteinExistence type="predicted"/>
<dbReference type="Proteomes" id="UP000075391">
    <property type="component" value="Unassembled WGS sequence"/>
</dbReference>
<protein>
    <recommendedName>
        <fullName evidence="2">PA14 domain-containing protein</fullName>
    </recommendedName>
</protein>
<accession>A0A150WGI6</accession>
<name>A0A150WGI6_BDEBC</name>
<evidence type="ECO:0000259" key="2">
    <source>
        <dbReference type="Pfam" id="PF07691"/>
    </source>
</evidence>
<evidence type="ECO:0000313" key="4">
    <source>
        <dbReference type="Proteomes" id="UP000075391"/>
    </source>
</evidence>
<feature type="signal peptide" evidence="1">
    <location>
        <begin position="1"/>
        <end position="18"/>
    </location>
</feature>
<organism evidence="3 4">
    <name type="scientific">Bdellovibrio bacteriovorus</name>
    <dbReference type="NCBI Taxonomy" id="959"/>
    <lineage>
        <taxon>Bacteria</taxon>
        <taxon>Pseudomonadati</taxon>
        <taxon>Bdellovibrionota</taxon>
        <taxon>Bdellovibrionia</taxon>
        <taxon>Bdellovibrionales</taxon>
        <taxon>Pseudobdellovibrionaceae</taxon>
        <taxon>Bdellovibrio</taxon>
    </lineage>
</organism>
<evidence type="ECO:0000313" key="3">
    <source>
        <dbReference type="EMBL" id="KYG62112.1"/>
    </source>
</evidence>
<dbReference type="Gene3D" id="3.90.182.10">
    <property type="entry name" value="Toxin - Anthrax Protective Antigen,domain 1"/>
    <property type="match status" value="1"/>
</dbReference>
<reference evidence="3 4" key="1">
    <citation type="submission" date="2016-03" db="EMBL/GenBank/DDBJ databases">
        <authorList>
            <person name="Ploux O."/>
        </authorList>
    </citation>
    <scope>NUCLEOTIDE SEQUENCE [LARGE SCALE GENOMIC DNA]</scope>
    <source>
        <strain evidence="3 4">BER2</strain>
    </source>
</reference>
<comment type="caution">
    <text evidence="3">The sequence shown here is derived from an EMBL/GenBank/DDBJ whole genome shotgun (WGS) entry which is preliminary data.</text>
</comment>
<dbReference type="InterPro" id="IPR011658">
    <property type="entry name" value="PA14_dom"/>
</dbReference>
<evidence type="ECO:0000256" key="1">
    <source>
        <dbReference type="SAM" id="SignalP"/>
    </source>
</evidence>
<sequence>MGKSLIVMALLLSFSAEAGWFKKDIRYERGHLKKIKCSYSGVNRAPASKPLENVTFEDPANTVCTPLSQSAGTTPESGLLGKLILRTPEMGQKISGVMDYYNKGLKLDAKLYFADVNVPTSPFTAGFKNVNDEFLVDAQGNKLIENFAIEYTSVLKLSDKDKEGHYELATLSDDGSRVFVKENNQWNEIINNDGDHSTRMGCAFRTVELKKGTELPIKILYYQGPRYHIANVMIWKHHKKAQTWKKQNSNPLCGVASNKYFYNPDNGKKLLPVKFLEQLGWSTIAAANYKMPAQTTNPCPPEEPPVELALSDFVVVSAAAPTAVLTWKTNLPANSQLRILNVYTGEEIYTPVDANLVTDHTVNLDGLVHGIYYLAQAISIDKDGRKVISSQIVLLP</sequence>
<dbReference type="OrthoDB" id="5291065at2"/>
<dbReference type="SUPFAM" id="SSF56988">
    <property type="entry name" value="Anthrax protective antigen"/>
    <property type="match status" value="1"/>
</dbReference>
<dbReference type="EMBL" id="LUKF01000016">
    <property type="protein sequence ID" value="KYG62112.1"/>
    <property type="molecule type" value="Genomic_DNA"/>
</dbReference>
<dbReference type="Pfam" id="PF07691">
    <property type="entry name" value="PA14"/>
    <property type="match status" value="1"/>
</dbReference>
<dbReference type="RefSeq" id="WP_063244223.1">
    <property type="nucleotide sequence ID" value="NZ_LUKF01000016.1"/>
</dbReference>